<evidence type="ECO:0000313" key="2">
    <source>
        <dbReference type="EMBL" id="RBQ21374.1"/>
    </source>
</evidence>
<dbReference type="PANTHER" id="PTHR36222">
    <property type="entry name" value="SERINE PROTEASE INHIBITOR RV3364C"/>
    <property type="match status" value="1"/>
</dbReference>
<protein>
    <submittedName>
        <fullName evidence="2">Roadblock/LC7 domain-containing protein</fullName>
    </submittedName>
</protein>
<accession>A0A366M706</accession>
<dbReference type="InterPro" id="IPR053141">
    <property type="entry name" value="Mycobact_SerProt_Inhib_Rv3364c"/>
</dbReference>
<keyword evidence="3" id="KW-1185">Reference proteome</keyword>
<dbReference type="OrthoDB" id="5187023at2"/>
<dbReference type="InterPro" id="IPR004942">
    <property type="entry name" value="Roadblock/LAMTOR2_dom"/>
</dbReference>
<gene>
    <name evidence="2" type="ORF">DP939_01250</name>
</gene>
<evidence type="ECO:0000259" key="1">
    <source>
        <dbReference type="SMART" id="SM00960"/>
    </source>
</evidence>
<dbReference type="Proteomes" id="UP000253303">
    <property type="component" value="Unassembled WGS sequence"/>
</dbReference>
<dbReference type="SUPFAM" id="SSF103196">
    <property type="entry name" value="Roadblock/LC7 domain"/>
    <property type="match status" value="1"/>
</dbReference>
<dbReference type="EMBL" id="QMEY01000001">
    <property type="protein sequence ID" value="RBQ21374.1"/>
    <property type="molecule type" value="Genomic_DNA"/>
</dbReference>
<dbReference type="SMART" id="SM00960">
    <property type="entry name" value="Robl_LC7"/>
    <property type="match status" value="1"/>
</dbReference>
<dbReference type="PANTHER" id="PTHR36222:SF1">
    <property type="entry name" value="SERINE PROTEASE INHIBITOR RV3364C"/>
    <property type="match status" value="1"/>
</dbReference>
<dbReference type="AlphaFoldDB" id="A0A366M706"/>
<dbReference type="RefSeq" id="WP_113977831.1">
    <property type="nucleotide sequence ID" value="NZ_QMEY01000001.1"/>
</dbReference>
<dbReference type="Pfam" id="PF03259">
    <property type="entry name" value="Robl_LC7"/>
    <property type="match status" value="1"/>
</dbReference>
<feature type="domain" description="Roadblock/LAMTOR2" evidence="1">
    <location>
        <begin position="12"/>
        <end position="102"/>
    </location>
</feature>
<proteinExistence type="predicted"/>
<organism evidence="2 3">
    <name type="scientific">Spongiactinospora rosea</name>
    <dbReference type="NCBI Taxonomy" id="2248750"/>
    <lineage>
        <taxon>Bacteria</taxon>
        <taxon>Bacillati</taxon>
        <taxon>Actinomycetota</taxon>
        <taxon>Actinomycetes</taxon>
        <taxon>Streptosporangiales</taxon>
        <taxon>Streptosporangiaceae</taxon>
        <taxon>Spongiactinospora</taxon>
    </lineage>
</organism>
<dbReference type="Gene3D" id="3.30.450.30">
    <property type="entry name" value="Dynein light chain 2a, cytoplasmic"/>
    <property type="match status" value="1"/>
</dbReference>
<reference evidence="2 3" key="1">
    <citation type="submission" date="2018-06" db="EMBL/GenBank/DDBJ databases">
        <title>Sphaerisporangium craniellae sp. nov., isolated from a marine sponge in the South China Sea.</title>
        <authorList>
            <person name="Li L."/>
        </authorList>
    </citation>
    <scope>NUCLEOTIDE SEQUENCE [LARGE SCALE GENOMIC DNA]</scope>
    <source>
        <strain evidence="2 3">LHW63015</strain>
    </source>
</reference>
<sequence length="134" mass="13820">MTPHPSNTGELNWLLDDLTTRVGAISQAVLLSTDGLPVGSSSGLSREDAEHLAAVASGFQSLARGTGRHFGGGDVRQTIVEMETAFMFVSAAAQGTCLAVLATEGADVGHVAYEMAMLVKRVGQHIATPPRGGS</sequence>
<comment type="caution">
    <text evidence="2">The sequence shown here is derived from an EMBL/GenBank/DDBJ whole genome shotgun (WGS) entry which is preliminary data.</text>
</comment>
<name>A0A366M706_9ACTN</name>
<evidence type="ECO:0000313" key="3">
    <source>
        <dbReference type="Proteomes" id="UP000253303"/>
    </source>
</evidence>